<comment type="caution">
    <text evidence="2">The sequence shown here is derived from an EMBL/GenBank/DDBJ whole genome shotgun (WGS) entry which is preliminary data.</text>
</comment>
<feature type="region of interest" description="Disordered" evidence="1">
    <location>
        <begin position="1"/>
        <end position="49"/>
    </location>
</feature>
<dbReference type="Proteomes" id="UP000018852">
    <property type="component" value="Unassembled WGS sequence"/>
</dbReference>
<feature type="compositionally biased region" description="Low complexity" evidence="1">
    <location>
        <begin position="1"/>
        <end position="19"/>
    </location>
</feature>
<reference evidence="2 3" key="1">
    <citation type="submission" date="2013-12" db="EMBL/GenBank/DDBJ databases">
        <title>A Varibaculum cambriense genome reconstructed from a premature infant gut community with otherwise low bacterial novelty that shifts toward anaerobic metabolism during the third week of life.</title>
        <authorList>
            <person name="Brown C.T."/>
            <person name="Sharon I."/>
            <person name="Thomas B.C."/>
            <person name="Castelle C.J."/>
            <person name="Morowitz M.J."/>
            <person name="Banfield J.F."/>
        </authorList>
    </citation>
    <scope>NUCLEOTIDE SEQUENCE [LARGE SCALE GENOMIC DNA]</scope>
    <source>
        <strain evidence="3">DORA_12</strain>
    </source>
</reference>
<gene>
    <name evidence="2" type="ORF">Q605_AUC00938G0002</name>
</gene>
<accession>W1VDB4</accession>
<dbReference type="EMBL" id="AZLV01000938">
    <property type="protein sequence ID" value="ETJ02785.1"/>
    <property type="molecule type" value="Genomic_DNA"/>
</dbReference>
<proteinExistence type="predicted"/>
<name>W1VDB4_9ACTO</name>
<evidence type="ECO:0000313" key="2">
    <source>
        <dbReference type="EMBL" id="ETJ02785.1"/>
    </source>
</evidence>
<evidence type="ECO:0000256" key="1">
    <source>
        <dbReference type="SAM" id="MobiDB-lite"/>
    </source>
</evidence>
<sequence length="49" mass="5221">MPQLGAAQDDVQAQGQGDQSHGGLGEDEELALVNPVREQTGMSGEEQRR</sequence>
<organism evidence="2 3">
    <name type="scientific">Actinomyces urogenitalis DORA_12</name>
    <dbReference type="NCBI Taxonomy" id="1403939"/>
    <lineage>
        <taxon>Bacteria</taxon>
        <taxon>Bacillati</taxon>
        <taxon>Actinomycetota</taxon>
        <taxon>Actinomycetes</taxon>
        <taxon>Actinomycetales</taxon>
        <taxon>Actinomycetaceae</taxon>
        <taxon>Actinomyces</taxon>
    </lineage>
</organism>
<dbReference type="AlphaFoldDB" id="W1VDB4"/>
<protein>
    <submittedName>
        <fullName evidence="2">Uncharacterized protein</fullName>
    </submittedName>
</protein>
<evidence type="ECO:0000313" key="3">
    <source>
        <dbReference type="Proteomes" id="UP000018852"/>
    </source>
</evidence>